<organism evidence="1 2">
    <name type="scientific">Olivibacter domesticus</name>
    <name type="common">Pseudosphingobacterium domesticum</name>
    <dbReference type="NCBI Taxonomy" id="407022"/>
    <lineage>
        <taxon>Bacteria</taxon>
        <taxon>Pseudomonadati</taxon>
        <taxon>Bacteroidota</taxon>
        <taxon>Sphingobacteriia</taxon>
        <taxon>Sphingobacteriales</taxon>
        <taxon>Sphingobacteriaceae</taxon>
        <taxon>Olivibacter</taxon>
    </lineage>
</organism>
<gene>
    <name evidence="1" type="ORF">SAMN05661044_01419</name>
</gene>
<proteinExistence type="predicted"/>
<protein>
    <submittedName>
        <fullName evidence="1">Uncharacterized protein</fullName>
    </submittedName>
</protein>
<dbReference type="RefSeq" id="WP_139202226.1">
    <property type="nucleotide sequence ID" value="NZ_FOAF01000001.1"/>
</dbReference>
<sequence>MFRYYSFTLLILLYLMGCATQYRRESIFVGPNRATLGMNKDEFITKFGKPYKEDFFSDENKVLHETLYYNEQIYAGQWYIVNTIFRFENKKLVAQEQGKQEPMYNRRKSSKSD</sequence>
<evidence type="ECO:0000313" key="2">
    <source>
        <dbReference type="Proteomes" id="UP000199421"/>
    </source>
</evidence>
<accession>A0A1H7KP43</accession>
<dbReference type="STRING" id="407022.SAMN05661044_01419"/>
<evidence type="ECO:0000313" key="1">
    <source>
        <dbReference type="EMBL" id="SEK88542.1"/>
    </source>
</evidence>
<reference evidence="2" key="1">
    <citation type="submission" date="2016-10" db="EMBL/GenBank/DDBJ databases">
        <authorList>
            <person name="Varghese N."/>
            <person name="Submissions S."/>
        </authorList>
    </citation>
    <scope>NUCLEOTIDE SEQUENCE [LARGE SCALE GENOMIC DNA]</scope>
    <source>
        <strain evidence="2">DSM 18733</strain>
    </source>
</reference>
<name>A0A1H7KP43_OLID1</name>
<dbReference type="Proteomes" id="UP000199421">
    <property type="component" value="Unassembled WGS sequence"/>
</dbReference>
<dbReference type="EMBL" id="FOAF01000001">
    <property type="protein sequence ID" value="SEK88542.1"/>
    <property type="molecule type" value="Genomic_DNA"/>
</dbReference>
<dbReference type="AlphaFoldDB" id="A0A1H7KP43"/>
<dbReference type="OrthoDB" id="1453008at2"/>
<keyword evidence="2" id="KW-1185">Reference proteome</keyword>